<gene>
    <name evidence="3" type="ORF">ESP70_017930</name>
</gene>
<sequence>MPTAQEAGVDVIRYGDDPAQFGELSRPDGPSKGVVVVVHGGFWRAMYDLSLGRPLAASLVEHGWTAYNLEYRRVGNGGGYPQTLDDVAAGIDALAVVDGLDASHVVTMGHSAGGHLAVWAAGRPGLAGTPWASPAVPVTAAISQAGVLNLHTAVHLGSGAARAFMGEQTDLTYADPSAQIPLGVPVRCVHATDDDTVPISQSIEYVDRTNAAGGDAELVEVGGDHFVVIDPGSPAWARTLEVLEALRGEVGR</sequence>
<dbReference type="Proteomes" id="UP000380867">
    <property type="component" value="Unassembled WGS sequence"/>
</dbReference>
<name>A0A5M4FCC7_9ACTN</name>
<protein>
    <submittedName>
        <fullName evidence="3">Alpha/beta hydrolase</fullName>
    </submittedName>
</protein>
<dbReference type="AlphaFoldDB" id="A0A5M4FCC7"/>
<evidence type="ECO:0000256" key="1">
    <source>
        <dbReference type="ARBA" id="ARBA00022801"/>
    </source>
</evidence>
<keyword evidence="4" id="KW-1185">Reference proteome</keyword>
<proteinExistence type="predicted"/>
<evidence type="ECO:0000313" key="3">
    <source>
        <dbReference type="EMBL" id="KAA1396006.1"/>
    </source>
</evidence>
<reference evidence="3" key="1">
    <citation type="submission" date="2019-09" db="EMBL/GenBank/DDBJ databases">
        <authorList>
            <person name="Li J."/>
        </authorList>
    </citation>
    <scope>NUCLEOTIDE SEQUENCE [LARGE SCALE GENOMIC DNA]</scope>
    <source>
        <strain evidence="3">JCM 14732</strain>
    </source>
</reference>
<dbReference type="InterPro" id="IPR029058">
    <property type="entry name" value="AB_hydrolase_fold"/>
</dbReference>
<dbReference type="InterPro" id="IPR049492">
    <property type="entry name" value="BD-FAE-like_dom"/>
</dbReference>
<dbReference type="Gene3D" id="3.40.50.1820">
    <property type="entry name" value="alpha/beta hydrolase"/>
    <property type="match status" value="1"/>
</dbReference>
<dbReference type="SUPFAM" id="SSF53474">
    <property type="entry name" value="alpha/beta-Hydrolases"/>
    <property type="match status" value="1"/>
</dbReference>
<dbReference type="OrthoDB" id="255603at2"/>
<evidence type="ECO:0000313" key="4">
    <source>
        <dbReference type="Proteomes" id="UP000380867"/>
    </source>
</evidence>
<dbReference type="PANTHER" id="PTHR48081">
    <property type="entry name" value="AB HYDROLASE SUPERFAMILY PROTEIN C4A8.06C"/>
    <property type="match status" value="1"/>
</dbReference>
<feature type="domain" description="BD-FAE-like" evidence="2">
    <location>
        <begin position="33"/>
        <end position="204"/>
    </location>
</feature>
<dbReference type="EMBL" id="SDPQ02000003">
    <property type="protein sequence ID" value="KAA1396006.1"/>
    <property type="molecule type" value="Genomic_DNA"/>
</dbReference>
<comment type="caution">
    <text evidence="3">The sequence shown here is derived from an EMBL/GenBank/DDBJ whole genome shotgun (WGS) entry which is preliminary data.</text>
</comment>
<accession>A0A5M4FCC7</accession>
<keyword evidence="1 3" id="KW-0378">Hydrolase</keyword>
<dbReference type="InterPro" id="IPR050300">
    <property type="entry name" value="GDXG_lipolytic_enzyme"/>
</dbReference>
<evidence type="ECO:0000259" key="2">
    <source>
        <dbReference type="Pfam" id="PF20434"/>
    </source>
</evidence>
<dbReference type="GO" id="GO:0016787">
    <property type="term" value="F:hydrolase activity"/>
    <property type="evidence" value="ECO:0007669"/>
    <property type="project" value="UniProtKB-KW"/>
</dbReference>
<organism evidence="3 4">
    <name type="scientific">Aeromicrobium ginsengisoli</name>
    <dbReference type="NCBI Taxonomy" id="363867"/>
    <lineage>
        <taxon>Bacteria</taxon>
        <taxon>Bacillati</taxon>
        <taxon>Actinomycetota</taxon>
        <taxon>Actinomycetes</taxon>
        <taxon>Propionibacteriales</taxon>
        <taxon>Nocardioidaceae</taxon>
        <taxon>Aeromicrobium</taxon>
    </lineage>
</organism>
<dbReference type="Pfam" id="PF20434">
    <property type="entry name" value="BD-FAE"/>
    <property type="match status" value="1"/>
</dbReference>